<accession>A0A6P4AP57</accession>
<feature type="compositionally biased region" description="Acidic residues" evidence="1">
    <location>
        <begin position="278"/>
        <end position="308"/>
    </location>
</feature>
<dbReference type="PANTHER" id="PTHR37733">
    <property type="entry name" value="SMAD/FHA DOMAIN-CONTAINING PROTEIN"/>
    <property type="match status" value="1"/>
</dbReference>
<reference evidence="3" key="2">
    <citation type="submission" date="2025-08" db="UniProtKB">
        <authorList>
            <consortium name="RefSeq"/>
        </authorList>
    </citation>
    <scope>IDENTIFICATION</scope>
    <source>
        <tissue evidence="3">Seedling</tissue>
    </source>
</reference>
<dbReference type="RefSeq" id="XP_015890699.1">
    <property type="nucleotide sequence ID" value="XM_016035213.4"/>
</dbReference>
<dbReference type="InterPro" id="IPR008984">
    <property type="entry name" value="SMAD_FHA_dom_sf"/>
</dbReference>
<protein>
    <submittedName>
        <fullName evidence="3">Chromatin modification-related protein EAF7</fullName>
    </submittedName>
</protein>
<dbReference type="GeneID" id="107425256"/>
<dbReference type="FunCoup" id="A0A6P4AP57">
    <property type="interactions" value="760"/>
</dbReference>
<reference evidence="2" key="1">
    <citation type="submission" date="2025-05" db="UniProtKB">
        <authorList>
            <consortium name="RefSeq"/>
        </authorList>
    </citation>
    <scope>NUCLEOTIDE SEQUENCE [LARGE SCALE GENOMIC DNA]</scope>
</reference>
<feature type="compositionally biased region" description="Acidic residues" evidence="1">
    <location>
        <begin position="206"/>
        <end position="221"/>
    </location>
</feature>
<dbReference type="KEGG" id="zju:107425256"/>
<evidence type="ECO:0000256" key="1">
    <source>
        <dbReference type="SAM" id="MobiDB-lite"/>
    </source>
</evidence>
<dbReference type="Gene3D" id="2.60.200.20">
    <property type="match status" value="1"/>
</dbReference>
<feature type="region of interest" description="Disordered" evidence="1">
    <location>
        <begin position="184"/>
        <end position="308"/>
    </location>
</feature>
<dbReference type="Proteomes" id="UP001652623">
    <property type="component" value="Chromosome 1"/>
</dbReference>
<dbReference type="InParanoid" id="A0A6P4AP57"/>
<name>A0A6P4AP57_ZIZJJ</name>
<evidence type="ECO:0000313" key="2">
    <source>
        <dbReference type="Proteomes" id="UP001652623"/>
    </source>
</evidence>
<keyword evidence="2" id="KW-1185">Reference proteome</keyword>
<dbReference type="SUPFAM" id="SSF49879">
    <property type="entry name" value="SMAD/FHA domain"/>
    <property type="match status" value="1"/>
</dbReference>
<dbReference type="CDD" id="cd22671">
    <property type="entry name" value="FHA_APTX-like"/>
    <property type="match status" value="1"/>
</dbReference>
<feature type="compositionally biased region" description="Basic and acidic residues" evidence="1">
    <location>
        <begin position="238"/>
        <end position="247"/>
    </location>
</feature>
<organism evidence="2 3">
    <name type="scientific">Ziziphus jujuba</name>
    <name type="common">Chinese jujube</name>
    <name type="synonym">Ziziphus sativa</name>
    <dbReference type="NCBI Taxonomy" id="326968"/>
    <lineage>
        <taxon>Eukaryota</taxon>
        <taxon>Viridiplantae</taxon>
        <taxon>Streptophyta</taxon>
        <taxon>Embryophyta</taxon>
        <taxon>Tracheophyta</taxon>
        <taxon>Spermatophyta</taxon>
        <taxon>Magnoliopsida</taxon>
        <taxon>eudicotyledons</taxon>
        <taxon>Gunneridae</taxon>
        <taxon>Pentapetalae</taxon>
        <taxon>rosids</taxon>
        <taxon>fabids</taxon>
        <taxon>Rosales</taxon>
        <taxon>Rhamnaceae</taxon>
        <taxon>Paliureae</taxon>
        <taxon>Ziziphus</taxon>
    </lineage>
</organism>
<dbReference type="PANTHER" id="PTHR37733:SF1">
    <property type="entry name" value="SMAD_FHA DOMAIN-CONTAINING PROTEIN"/>
    <property type="match status" value="1"/>
</dbReference>
<gene>
    <name evidence="3" type="primary">LOC107425256</name>
</gene>
<sequence>MEIVDEDGAKIAIPNGVKVVFGRGFGFNTDDRTVSRRHVELEVYDEAGGSQTEPRVSFEVLGKNPIWVRSRTDGEVRVFRRLEKGEMVPGDSFCVSGNRPTWFSLRKVGVGDEVEVEEGETRALAVEGELAESFEDFDVSGIDPVKEFGFVVMGHEFDLYPKHKIRNMKSWDWFLEEPRKESEGDDEKFEKKVRTTGKRKKRKDEGNDDDDEWTGESEDDKELVVNMKKVNRPKYSTRSKDRDEPQKYKKSSKISKQKKTYVADEDEDQETLGGFVVGDDEVDQEETNDEEEEEEEEFVEDDDDELDD</sequence>
<dbReference type="AlphaFoldDB" id="A0A6P4AP57"/>
<proteinExistence type="predicted"/>
<feature type="compositionally biased region" description="Basic and acidic residues" evidence="1">
    <location>
        <begin position="184"/>
        <end position="193"/>
    </location>
</feature>
<feature type="compositionally biased region" description="Basic residues" evidence="1">
    <location>
        <begin position="248"/>
        <end position="259"/>
    </location>
</feature>
<evidence type="ECO:0000313" key="3">
    <source>
        <dbReference type="RefSeq" id="XP_015890699.1"/>
    </source>
</evidence>